<dbReference type="EMBL" id="RIBP01000001">
    <property type="protein sequence ID" value="TRZ40461.1"/>
    <property type="molecule type" value="Genomic_DNA"/>
</dbReference>
<sequence>MIKKTFKLHANTGFARQASYLSNASSMFNAKLLITYQGNSVYIRKSPDSIMDILSLYILPGAYFSICADGIDEKIALETIEDILFD</sequence>
<evidence type="ECO:0000313" key="2">
    <source>
        <dbReference type="EMBL" id="TRZ40461.1"/>
    </source>
</evidence>
<reference evidence="3" key="1">
    <citation type="submission" date="2018-10" db="EMBL/GenBank/DDBJ databases">
        <title>FDA dAtabase for Regulatory Grade micrObial Sequences (FDA-ARGOS): Supporting development and validation of Infectious Disease Dx tests.</title>
        <authorList>
            <person name="Minogue T."/>
            <person name="Wolcott M."/>
            <person name="Wasieloski L."/>
            <person name="Aguilar W."/>
            <person name="Moore D."/>
            <person name="Tallon L."/>
            <person name="Sadzewicz L."/>
            <person name="Sengamalay N."/>
            <person name="Ott S."/>
            <person name="Godinez A."/>
            <person name="Nagaraj S."/>
            <person name="Vavikolanu K."/>
            <person name="Vyas G."/>
            <person name="Nadendla S."/>
            <person name="George J."/>
            <person name="Sichtig H."/>
        </authorList>
    </citation>
    <scope>NUCLEOTIDE SEQUENCE [LARGE SCALE GENOMIC DNA]</scope>
    <source>
        <strain evidence="3">FDAARGOS_343</strain>
    </source>
</reference>
<feature type="domain" description="HPr" evidence="1">
    <location>
        <begin position="1"/>
        <end position="86"/>
    </location>
</feature>
<dbReference type="RefSeq" id="WP_185763852.1">
    <property type="nucleotide sequence ID" value="NZ_RIBP01000001.1"/>
</dbReference>
<organism evidence="2 3">
    <name type="scientific">Niallia circulans</name>
    <name type="common">Bacillus circulans</name>
    <dbReference type="NCBI Taxonomy" id="1397"/>
    <lineage>
        <taxon>Bacteria</taxon>
        <taxon>Bacillati</taxon>
        <taxon>Bacillota</taxon>
        <taxon>Bacilli</taxon>
        <taxon>Bacillales</taxon>
        <taxon>Bacillaceae</taxon>
        <taxon>Niallia</taxon>
    </lineage>
</organism>
<dbReference type="SUPFAM" id="SSF55594">
    <property type="entry name" value="HPr-like"/>
    <property type="match status" value="1"/>
</dbReference>
<protein>
    <submittedName>
        <fullName evidence="2">HPr family phosphocarrier protein</fullName>
    </submittedName>
</protein>
<name>A0A553SU09_NIACI</name>
<dbReference type="Pfam" id="PF00381">
    <property type="entry name" value="PTS-HPr"/>
    <property type="match status" value="1"/>
</dbReference>
<dbReference type="AlphaFoldDB" id="A0A553SU09"/>
<dbReference type="PROSITE" id="PS51350">
    <property type="entry name" value="PTS_HPR_DOM"/>
    <property type="match status" value="1"/>
</dbReference>
<dbReference type="InterPro" id="IPR035895">
    <property type="entry name" value="HPr-like_sf"/>
</dbReference>
<evidence type="ECO:0000313" key="3">
    <source>
        <dbReference type="Proteomes" id="UP000319837"/>
    </source>
</evidence>
<dbReference type="InterPro" id="IPR000032">
    <property type="entry name" value="HPr-like"/>
</dbReference>
<evidence type="ECO:0000259" key="1">
    <source>
        <dbReference type="PROSITE" id="PS51350"/>
    </source>
</evidence>
<comment type="caution">
    <text evidence="2">The sequence shown here is derived from an EMBL/GenBank/DDBJ whole genome shotgun (WGS) entry which is preliminary data.</text>
</comment>
<accession>A0A553SU09</accession>
<gene>
    <name evidence="2" type="ORF">CEQ21_05990</name>
</gene>
<dbReference type="Gene3D" id="3.30.1340.10">
    <property type="entry name" value="HPr-like"/>
    <property type="match status" value="1"/>
</dbReference>
<proteinExistence type="predicted"/>
<dbReference type="Proteomes" id="UP000319837">
    <property type="component" value="Unassembled WGS sequence"/>
</dbReference>